<name>A0A418NRY7_9SPHN</name>
<accession>A0A418NRY7</accession>
<keyword evidence="12" id="KW-1185">Reference proteome</keyword>
<feature type="domain" description="Signal transduction histidine kinase subgroup 2 dimerisation and phosphoacceptor" evidence="9">
    <location>
        <begin position="144"/>
        <end position="216"/>
    </location>
</feature>
<dbReference type="PANTHER" id="PTHR41523:SF8">
    <property type="entry name" value="ETHYLENE RESPONSE SENSOR PROTEIN"/>
    <property type="match status" value="1"/>
</dbReference>
<feature type="transmembrane region" description="Helical" evidence="8">
    <location>
        <begin position="20"/>
        <end position="41"/>
    </location>
</feature>
<evidence type="ECO:0000256" key="5">
    <source>
        <dbReference type="ARBA" id="ARBA00022741"/>
    </source>
</evidence>
<dbReference type="SUPFAM" id="SSF55874">
    <property type="entry name" value="ATPase domain of HSP90 chaperone/DNA topoisomerase II/histidine kinase"/>
    <property type="match status" value="1"/>
</dbReference>
<keyword evidence="8" id="KW-0472">Membrane</keyword>
<evidence type="ECO:0000259" key="9">
    <source>
        <dbReference type="Pfam" id="PF07568"/>
    </source>
</evidence>
<keyword evidence="8" id="KW-0812">Transmembrane</keyword>
<dbReference type="InterPro" id="IPR036890">
    <property type="entry name" value="HATPase_C_sf"/>
</dbReference>
<evidence type="ECO:0000313" key="12">
    <source>
        <dbReference type="Proteomes" id="UP000286576"/>
    </source>
</evidence>
<feature type="domain" description="Histidine kinase/HSP90-like ATPase" evidence="10">
    <location>
        <begin position="234"/>
        <end position="330"/>
    </location>
</feature>
<dbReference type="Gene3D" id="3.30.565.10">
    <property type="entry name" value="Histidine kinase-like ATPase, C-terminal domain"/>
    <property type="match status" value="1"/>
</dbReference>
<dbReference type="EMBL" id="QXFL01000004">
    <property type="protein sequence ID" value="RIV85919.1"/>
    <property type="molecule type" value="Genomic_DNA"/>
</dbReference>
<dbReference type="InterPro" id="IPR011495">
    <property type="entry name" value="Sig_transdc_His_kin_sub2_dim/P"/>
</dbReference>
<evidence type="ECO:0000256" key="7">
    <source>
        <dbReference type="ARBA" id="ARBA00022840"/>
    </source>
</evidence>
<dbReference type="GO" id="GO:0004673">
    <property type="term" value="F:protein histidine kinase activity"/>
    <property type="evidence" value="ECO:0007669"/>
    <property type="project" value="UniProtKB-EC"/>
</dbReference>
<keyword evidence="4" id="KW-0808">Transferase</keyword>
<sequence>MHRVANFDVAKQFKSERIGLFVKILFGLGCALAMVGLRVVVDVWVPTAGPFAMVYPTVLIATLFAHWQGGVTAFLASFLWAWYFVLAPVRAWGFEVATAPSRVIVNAVAVIIVLVLAEAFRRAVASALQERDHEIERRVMLQQELEHRTKNNFALAASLLEMQKRREQMPEVAAALEQAIARIHSFSSAYANLAMTQGEGAMVTMQDYLVDVVDRVTRGAFLENVKVEVDVGKERVTMPRETAVAIGLFTNEALTNCAKYAFPDGREGQVSVRFDGNDGDWRLEIEDNGVGTSQADDSSSGIGERLFAAFAQQAQAEYQIDARPGGRSLRLASQSVN</sequence>
<dbReference type="Pfam" id="PF13581">
    <property type="entry name" value="HATPase_c_2"/>
    <property type="match status" value="1"/>
</dbReference>
<evidence type="ECO:0000256" key="4">
    <source>
        <dbReference type="ARBA" id="ARBA00022679"/>
    </source>
</evidence>
<evidence type="ECO:0000256" key="2">
    <source>
        <dbReference type="ARBA" id="ARBA00012438"/>
    </source>
</evidence>
<evidence type="ECO:0000256" key="1">
    <source>
        <dbReference type="ARBA" id="ARBA00000085"/>
    </source>
</evidence>
<evidence type="ECO:0000256" key="3">
    <source>
        <dbReference type="ARBA" id="ARBA00022553"/>
    </source>
</evidence>
<keyword evidence="7" id="KW-0067">ATP-binding</keyword>
<dbReference type="EC" id="2.7.13.3" evidence="2"/>
<dbReference type="InterPro" id="IPR003594">
    <property type="entry name" value="HATPase_dom"/>
</dbReference>
<feature type="transmembrane region" description="Helical" evidence="8">
    <location>
        <begin position="72"/>
        <end position="91"/>
    </location>
</feature>
<organism evidence="11 12">
    <name type="scientific">Aurantiacibacter zhengii</name>
    <dbReference type="NCBI Taxonomy" id="2307003"/>
    <lineage>
        <taxon>Bacteria</taxon>
        <taxon>Pseudomonadati</taxon>
        <taxon>Pseudomonadota</taxon>
        <taxon>Alphaproteobacteria</taxon>
        <taxon>Sphingomonadales</taxon>
        <taxon>Erythrobacteraceae</taxon>
        <taxon>Aurantiacibacter</taxon>
    </lineage>
</organism>
<feature type="transmembrane region" description="Helical" evidence="8">
    <location>
        <begin position="103"/>
        <end position="120"/>
    </location>
</feature>
<evidence type="ECO:0000256" key="6">
    <source>
        <dbReference type="ARBA" id="ARBA00022777"/>
    </source>
</evidence>
<dbReference type="AlphaFoldDB" id="A0A418NRY7"/>
<reference evidence="11 12" key="1">
    <citation type="submission" date="2018-08" db="EMBL/GenBank/DDBJ databases">
        <title>Erythrobacter zhengii sp.nov., a bacterium isolated from deep-sea sediment.</title>
        <authorList>
            <person name="Fang C."/>
            <person name="Wu Y.-H."/>
            <person name="Sun C."/>
            <person name="Wang H."/>
            <person name="Cheng H."/>
            <person name="Meng F.-X."/>
            <person name="Wang C.-S."/>
            <person name="Xu X.-W."/>
        </authorList>
    </citation>
    <scope>NUCLEOTIDE SEQUENCE [LARGE SCALE GENOMIC DNA]</scope>
    <source>
        <strain evidence="11 12">V18</strain>
    </source>
</reference>
<keyword evidence="6 11" id="KW-0418">Kinase</keyword>
<proteinExistence type="predicted"/>
<dbReference type="GO" id="GO:0005524">
    <property type="term" value="F:ATP binding"/>
    <property type="evidence" value="ECO:0007669"/>
    <property type="project" value="UniProtKB-KW"/>
</dbReference>
<keyword evidence="5" id="KW-0547">Nucleotide-binding</keyword>
<comment type="caution">
    <text evidence="11">The sequence shown here is derived from an EMBL/GenBank/DDBJ whole genome shotgun (WGS) entry which is preliminary data.</text>
</comment>
<dbReference type="PANTHER" id="PTHR41523">
    <property type="entry name" value="TWO-COMPONENT SYSTEM SENSOR PROTEIN"/>
    <property type="match status" value="1"/>
</dbReference>
<evidence type="ECO:0000259" key="10">
    <source>
        <dbReference type="Pfam" id="PF13581"/>
    </source>
</evidence>
<dbReference type="Proteomes" id="UP000286576">
    <property type="component" value="Unassembled WGS sequence"/>
</dbReference>
<keyword evidence="8" id="KW-1133">Transmembrane helix</keyword>
<dbReference type="OrthoDB" id="9767435at2"/>
<comment type="catalytic activity">
    <reaction evidence="1">
        <text>ATP + protein L-histidine = ADP + protein N-phospho-L-histidine.</text>
        <dbReference type="EC" id="2.7.13.3"/>
    </reaction>
</comment>
<dbReference type="RefSeq" id="WP_119587112.1">
    <property type="nucleotide sequence ID" value="NZ_CAWODQ010000024.1"/>
</dbReference>
<evidence type="ECO:0000313" key="11">
    <source>
        <dbReference type="EMBL" id="RIV85919.1"/>
    </source>
</evidence>
<gene>
    <name evidence="11" type="ORF">D2V07_11485</name>
</gene>
<protein>
    <recommendedName>
        <fullName evidence="2">histidine kinase</fullName>
        <ecNumber evidence="2">2.7.13.3</ecNumber>
    </recommendedName>
</protein>
<dbReference type="Pfam" id="PF07568">
    <property type="entry name" value="HisKA_2"/>
    <property type="match status" value="1"/>
</dbReference>
<evidence type="ECO:0000256" key="8">
    <source>
        <dbReference type="SAM" id="Phobius"/>
    </source>
</evidence>
<keyword evidence="3" id="KW-0597">Phosphoprotein</keyword>